<keyword evidence="1" id="KW-0472">Membrane</keyword>
<reference evidence="2 3" key="1">
    <citation type="submission" date="2020-03" db="EMBL/GenBank/DDBJ databases">
        <title>Vagococcus sp. nov., isolated from beetles.</title>
        <authorList>
            <person name="Hyun D.-W."/>
            <person name="Bae J.-W."/>
        </authorList>
    </citation>
    <scope>NUCLEOTIDE SEQUENCE [LARGE SCALE GENOMIC DNA]</scope>
    <source>
        <strain evidence="2 3">HDW17A</strain>
    </source>
</reference>
<dbReference type="EMBL" id="CP049886">
    <property type="protein sequence ID" value="QIL46491.1"/>
    <property type="molecule type" value="Genomic_DNA"/>
</dbReference>
<organism evidence="2 3">
    <name type="scientific">Vagococcus coleopterorum</name>
    <dbReference type="NCBI Taxonomy" id="2714946"/>
    <lineage>
        <taxon>Bacteria</taxon>
        <taxon>Bacillati</taxon>
        <taxon>Bacillota</taxon>
        <taxon>Bacilli</taxon>
        <taxon>Lactobacillales</taxon>
        <taxon>Enterococcaceae</taxon>
        <taxon>Vagococcus</taxon>
    </lineage>
</organism>
<feature type="transmembrane region" description="Helical" evidence="1">
    <location>
        <begin position="44"/>
        <end position="62"/>
    </location>
</feature>
<dbReference type="InterPro" id="IPR020215">
    <property type="entry name" value="EbsA-like"/>
</dbReference>
<sequence>MKEKLIKKAYRWQPEIATSLIYWSLTFTLFFIALIVQLELIKLNIYSILIGLVFIFFVWLGLRRIIVIEDNDLIIKTILKKNERKIPVQSIKELSVGTYGLTIEQELLNESLLMTPKTLDMFIRDVKAHEQFKGIVKGI</sequence>
<accession>A0A6G8AN36</accession>
<evidence type="ECO:0000313" key="2">
    <source>
        <dbReference type="EMBL" id="QIL46491.1"/>
    </source>
</evidence>
<evidence type="ECO:0000256" key="1">
    <source>
        <dbReference type="SAM" id="Phobius"/>
    </source>
</evidence>
<keyword evidence="3" id="KW-1185">Reference proteome</keyword>
<evidence type="ECO:0000313" key="3">
    <source>
        <dbReference type="Proteomes" id="UP000500890"/>
    </source>
</evidence>
<dbReference type="RefSeq" id="WP_166007880.1">
    <property type="nucleotide sequence ID" value="NZ_CP049886.1"/>
</dbReference>
<dbReference type="Pfam" id="PF17255">
    <property type="entry name" value="EbsA"/>
    <property type="match status" value="1"/>
</dbReference>
<dbReference type="Proteomes" id="UP000500890">
    <property type="component" value="Chromosome"/>
</dbReference>
<gene>
    <name evidence="2" type="ORF">G7081_05105</name>
</gene>
<protein>
    <submittedName>
        <fullName evidence="2">EbsA family protein</fullName>
    </submittedName>
</protein>
<feature type="transmembrane region" description="Helical" evidence="1">
    <location>
        <begin position="20"/>
        <end position="38"/>
    </location>
</feature>
<proteinExistence type="predicted"/>
<name>A0A6G8AN36_9ENTE</name>
<keyword evidence="1" id="KW-0812">Transmembrane</keyword>
<dbReference type="KEGG" id="vah:G7081_05105"/>
<keyword evidence="1" id="KW-1133">Transmembrane helix</keyword>
<dbReference type="AlphaFoldDB" id="A0A6G8AN36"/>